<evidence type="ECO:0000256" key="2">
    <source>
        <dbReference type="PROSITE-ProRule" id="PRU00703"/>
    </source>
</evidence>
<dbReference type="InterPro" id="IPR018490">
    <property type="entry name" value="cNMP-bd_dom_sf"/>
</dbReference>
<dbReference type="InterPro" id="IPR051257">
    <property type="entry name" value="Diverse_CBS-Domain"/>
</dbReference>
<dbReference type="InterPro" id="IPR018821">
    <property type="entry name" value="DUF294_put_nucleoTrafse_sb-bd"/>
</dbReference>
<gene>
    <name evidence="5" type="ordered locus">CAP2UW1_3754</name>
</gene>
<dbReference type="CDD" id="cd00038">
    <property type="entry name" value="CAP_ED"/>
    <property type="match status" value="1"/>
</dbReference>
<sequence>MSNSATEMLVSATITFLRGYPPFDRMEAEALRFLVEHVKLAHYPKGARILASEMGVARTLHIVQRGKVRAKPGGGAGNAEHSAVTLGPGQCFSIGALMAQQPSSTAYVAREDVFCYELPADEFFSLTQRSTVFNLFCTQYIAGLLDQSQQQLQLQFAQRATEQKTMNSPLSAIVKREPVAVAPETSIRQVVELMASRHLGSMVVVDSAQQPIGIFTLSDVLKRIVLPGVSLEQTIASVMSPAPLTLPLAANAHDAALTMAMHAVRHVLAVDEGGRLKGVVSERDLFKLQGGGLRQIRHSIDSAGSIEVLRHAREDVRQLSLTMLTEGVGGQEITQFISTLNDTVTRRIIELNLDRHDLYGIDWAWLSFGSEGRDEQTFTTDQDNGIVYLLTDLMDREQTQLRFLEFARDVNDDLDKCGFPLCKGNIMASNPDLCLTLEEWEERFARWVRTPEPQALLNATIFFDFRPLYGRFNLAHRLRLSLFRQTQGNPLFLRMLAQNALGVAPPLGRIRDFVTGADPEHPGTIDVKKYGVRLFTDAARVFALARQVEATNTVSRLKRAGALMNIARDDLAASIEGFNFLQLLRLRHQHFEQEHGRAGDNLIRPDELNEIERRILKEAFRQARKLQARLKLDYQL</sequence>
<dbReference type="SMART" id="SM00116">
    <property type="entry name" value="CBS"/>
    <property type="match status" value="2"/>
</dbReference>
<proteinExistence type="predicted"/>
<protein>
    <submittedName>
        <fullName evidence="5">Putative CBS domain and cyclic nucleotide-regulated nucleotidyltransferase</fullName>
    </submittedName>
</protein>
<keyword evidence="1 2" id="KW-0129">CBS domain</keyword>
<dbReference type="Pfam" id="PF00571">
    <property type="entry name" value="CBS"/>
    <property type="match status" value="2"/>
</dbReference>
<dbReference type="KEGG" id="app:CAP2UW1_3754"/>
<dbReference type="InterPro" id="IPR000644">
    <property type="entry name" value="CBS_dom"/>
</dbReference>
<evidence type="ECO:0000313" key="5">
    <source>
        <dbReference type="EMBL" id="ACV37004.1"/>
    </source>
</evidence>
<dbReference type="InterPro" id="IPR005105">
    <property type="entry name" value="GlnD_Uridyltrans_N"/>
</dbReference>
<dbReference type="PANTHER" id="PTHR43080">
    <property type="entry name" value="CBS DOMAIN-CONTAINING PROTEIN CBSX3, MITOCHONDRIAL"/>
    <property type="match status" value="1"/>
</dbReference>
<dbReference type="Pfam" id="PF03445">
    <property type="entry name" value="DUF294"/>
    <property type="match status" value="1"/>
</dbReference>
<dbReference type="InterPro" id="IPR046342">
    <property type="entry name" value="CBS_dom_sf"/>
</dbReference>
<name>C7RL55_ACCRE</name>
<feature type="domain" description="Cyclic nucleotide-binding" evidence="3">
    <location>
        <begin position="22"/>
        <end position="126"/>
    </location>
</feature>
<evidence type="ECO:0000259" key="3">
    <source>
        <dbReference type="PROSITE" id="PS50042"/>
    </source>
</evidence>
<dbReference type="PROSITE" id="PS50042">
    <property type="entry name" value="CNMP_BINDING_3"/>
    <property type="match status" value="1"/>
</dbReference>
<dbReference type="InterPro" id="IPR014710">
    <property type="entry name" value="RmlC-like_jellyroll"/>
</dbReference>
<dbReference type="Pfam" id="PF00027">
    <property type="entry name" value="cNMP_binding"/>
    <property type="match status" value="1"/>
</dbReference>
<evidence type="ECO:0000256" key="1">
    <source>
        <dbReference type="ARBA" id="ARBA00023122"/>
    </source>
</evidence>
<dbReference type="SUPFAM" id="SSF51206">
    <property type="entry name" value="cAMP-binding domain-like"/>
    <property type="match status" value="1"/>
</dbReference>
<dbReference type="SUPFAM" id="SSF54631">
    <property type="entry name" value="CBS-domain pair"/>
    <property type="match status" value="1"/>
</dbReference>
<dbReference type="AlphaFoldDB" id="C7RL55"/>
<dbReference type="InterPro" id="IPR000595">
    <property type="entry name" value="cNMP-bd_dom"/>
</dbReference>
<dbReference type="eggNOG" id="COG2905">
    <property type="taxonomic scope" value="Bacteria"/>
</dbReference>
<dbReference type="GO" id="GO:0008773">
    <property type="term" value="F:[protein-PII] uridylyltransferase activity"/>
    <property type="evidence" value="ECO:0007669"/>
    <property type="project" value="InterPro"/>
</dbReference>
<dbReference type="EMBL" id="CP001715">
    <property type="protein sequence ID" value="ACV37004.1"/>
    <property type="molecule type" value="Genomic_DNA"/>
</dbReference>
<dbReference type="Gene3D" id="3.10.580.10">
    <property type="entry name" value="CBS-domain"/>
    <property type="match status" value="1"/>
</dbReference>
<reference evidence="5" key="1">
    <citation type="submission" date="2009-08" db="EMBL/GenBank/DDBJ databases">
        <authorList>
            <consortium name="US DOE Joint Genome Institute"/>
            <person name="Lucas S."/>
            <person name="Copeland A."/>
            <person name="Lapidus A."/>
            <person name="Glavina del Rio T."/>
            <person name="Dalin E."/>
            <person name="Tice H."/>
            <person name="Bruce D."/>
            <person name="Barry K."/>
            <person name="Pitluck S."/>
            <person name="Lowry S."/>
            <person name="Larimer F."/>
            <person name="Land M."/>
            <person name="Hauser L."/>
            <person name="Kyrpides N."/>
            <person name="Ivanova N."/>
            <person name="McMahon K.D."/>
            <person name="Hugenholtz P."/>
        </authorList>
    </citation>
    <scope>NUCLEOTIDE SEQUENCE</scope>
    <source>
        <strain evidence="5">UW-1</strain>
    </source>
</reference>
<dbReference type="CDD" id="cd05401">
    <property type="entry name" value="NT_GlnE_GlnD_like"/>
    <property type="match status" value="1"/>
</dbReference>
<feature type="domain" description="CBS" evidence="4">
    <location>
        <begin position="174"/>
        <end position="231"/>
    </location>
</feature>
<dbReference type="Pfam" id="PF10335">
    <property type="entry name" value="DUF294_C"/>
    <property type="match status" value="1"/>
</dbReference>
<dbReference type="PROSITE" id="PS51371">
    <property type="entry name" value="CBS"/>
    <property type="match status" value="2"/>
</dbReference>
<dbReference type="Gene3D" id="2.60.120.10">
    <property type="entry name" value="Jelly Rolls"/>
    <property type="match status" value="1"/>
</dbReference>
<dbReference type="PANTHER" id="PTHR43080:SF2">
    <property type="entry name" value="CBS DOMAIN-CONTAINING PROTEIN"/>
    <property type="match status" value="1"/>
</dbReference>
<feature type="domain" description="CBS" evidence="4">
    <location>
        <begin position="239"/>
        <end position="296"/>
    </location>
</feature>
<keyword evidence="5" id="KW-0808">Transferase</keyword>
<dbReference type="OrthoDB" id="9808528at2"/>
<reference evidence="5" key="2">
    <citation type="submission" date="2009-09" db="EMBL/GenBank/DDBJ databases">
        <title>Complete sequence of chromosome of Candidatus Accumulibacter phosphatis clade IIA str. UW-1.</title>
        <authorList>
            <consortium name="US DOE Joint Genome Institute"/>
            <person name="Martin H.G."/>
            <person name="Ivanova N."/>
            <person name="Kunin V."/>
            <person name="Warnecke F."/>
            <person name="Barry K."/>
            <person name="He S."/>
            <person name="Salamov A."/>
            <person name="Szeto E."/>
            <person name="Dalin E."/>
            <person name="Pangilinan J.L."/>
            <person name="Lapidus A."/>
            <person name="Lowry S."/>
            <person name="Kyrpides N.C."/>
            <person name="McMahon K.D."/>
            <person name="Hugenholtz P."/>
        </authorList>
    </citation>
    <scope>NUCLEOTIDE SEQUENCE [LARGE SCALE GENOMIC DNA]</scope>
    <source>
        <strain evidence="5">UW-1</strain>
    </source>
</reference>
<dbReference type="HOGENOM" id="CLU_027866_1_0_4"/>
<accession>C7RL55</accession>
<organism evidence="5">
    <name type="scientific">Accumulibacter regalis</name>
    <dbReference type="NCBI Taxonomy" id="522306"/>
    <lineage>
        <taxon>Bacteria</taxon>
        <taxon>Pseudomonadati</taxon>
        <taxon>Pseudomonadota</taxon>
        <taxon>Betaproteobacteria</taxon>
        <taxon>Candidatus Accumulibacter</taxon>
    </lineage>
</organism>
<evidence type="ECO:0000259" key="4">
    <source>
        <dbReference type="PROSITE" id="PS51371"/>
    </source>
</evidence>
<dbReference type="STRING" id="522306.CAP2UW1_3754"/>